<evidence type="ECO:0000313" key="2">
    <source>
        <dbReference type="EMBL" id="GHO92676.1"/>
    </source>
</evidence>
<dbReference type="GO" id="GO:0015074">
    <property type="term" value="P:DNA integration"/>
    <property type="evidence" value="ECO:0007669"/>
    <property type="project" value="InterPro"/>
</dbReference>
<accession>A0A8J3INP5</accession>
<keyword evidence="3" id="KW-1185">Reference proteome</keyword>
<dbReference type="SUPFAM" id="SSF53098">
    <property type="entry name" value="Ribonuclease H-like"/>
    <property type="match status" value="1"/>
</dbReference>
<reference evidence="2" key="1">
    <citation type="submission" date="2020-10" db="EMBL/GenBank/DDBJ databases">
        <title>Taxonomic study of unclassified bacteria belonging to the class Ktedonobacteria.</title>
        <authorList>
            <person name="Yabe S."/>
            <person name="Wang C.M."/>
            <person name="Zheng Y."/>
            <person name="Sakai Y."/>
            <person name="Cavaletti L."/>
            <person name="Monciardini P."/>
            <person name="Donadio S."/>
        </authorList>
    </citation>
    <scope>NUCLEOTIDE SEQUENCE</scope>
    <source>
        <strain evidence="2">ID150040</strain>
    </source>
</reference>
<dbReference type="Proteomes" id="UP000597444">
    <property type="component" value="Unassembled WGS sequence"/>
</dbReference>
<gene>
    <name evidence="2" type="ORF">KSF_027240</name>
</gene>
<dbReference type="PROSITE" id="PS50994">
    <property type="entry name" value="INTEGRASE"/>
    <property type="match status" value="1"/>
</dbReference>
<dbReference type="InterPro" id="IPR036397">
    <property type="entry name" value="RNaseH_sf"/>
</dbReference>
<dbReference type="InterPro" id="IPR015378">
    <property type="entry name" value="Transposase-like_Mu_C"/>
</dbReference>
<dbReference type="Pfam" id="PF09299">
    <property type="entry name" value="Mu-transpos_C"/>
    <property type="match status" value="1"/>
</dbReference>
<dbReference type="InterPro" id="IPR001584">
    <property type="entry name" value="Integrase_cat-core"/>
</dbReference>
<proteinExistence type="predicted"/>
<dbReference type="InterPro" id="IPR012337">
    <property type="entry name" value="RNaseH-like_sf"/>
</dbReference>
<dbReference type="EMBL" id="BNJK01000001">
    <property type="protein sequence ID" value="GHO92676.1"/>
    <property type="molecule type" value="Genomic_DNA"/>
</dbReference>
<feature type="domain" description="Integrase catalytic" evidence="1">
    <location>
        <begin position="201"/>
        <end position="393"/>
    </location>
</feature>
<protein>
    <recommendedName>
        <fullName evidence="1">Integrase catalytic domain-containing protein</fullName>
    </recommendedName>
</protein>
<dbReference type="GO" id="GO:0003676">
    <property type="term" value="F:nucleic acid binding"/>
    <property type="evidence" value="ECO:0007669"/>
    <property type="project" value="InterPro"/>
</dbReference>
<evidence type="ECO:0000259" key="1">
    <source>
        <dbReference type="PROSITE" id="PS50994"/>
    </source>
</evidence>
<organism evidence="2 3">
    <name type="scientific">Reticulibacter mediterranei</name>
    <dbReference type="NCBI Taxonomy" id="2778369"/>
    <lineage>
        <taxon>Bacteria</taxon>
        <taxon>Bacillati</taxon>
        <taxon>Chloroflexota</taxon>
        <taxon>Ktedonobacteria</taxon>
        <taxon>Ktedonobacterales</taxon>
        <taxon>Reticulibacteraceae</taxon>
        <taxon>Reticulibacter</taxon>
    </lineage>
</organism>
<evidence type="ECO:0000313" key="3">
    <source>
        <dbReference type="Proteomes" id="UP000597444"/>
    </source>
</evidence>
<dbReference type="AlphaFoldDB" id="A0A8J3INP5"/>
<comment type="caution">
    <text evidence="2">The sequence shown here is derived from an EMBL/GenBank/DDBJ whole genome shotgun (WGS) entry which is preliminary data.</text>
</comment>
<sequence length="509" mass="58360">MQLRPEIGESLVLTLAEFERLKGESALWMVGAATPSPMTPAVRQILLHASPRVHRVANARMIQMLAYARGEPTTASRRSVQRWWRAYQQAKVERECGFLGLLDRVAARGNRTERIEPASLQLLETALQAHYAAPQSKSATAVYRLYREQCAKQGLPPVSERTFYRVRAQFATNEVEAKRRGRRAAYTSQPFSWIDQTAPRHGERPFALAHLDHTKLDIILVSSLTGKPLDRPYATFLTDAYSRRILACYLTYDPPSYRSVMMALRICVQHHQRLPQECLVDRDPEFGSVYFETLLTWYGVTKKERPPAQPRVGSVVERLFGTTTTQFLHQLLGNTQASRHPRQMTREIDPRRLAVWTLERFSARLPEYVYEVYDQLDHPALSQSPREAFAQGMALAGMRLHRLIPYSEEFPILTCPTTRTGHAKLDASRGIVVNGLRYWNPLMRGASDTGRPVPVRYEPFNMGLVYAFVDGQWLTCTADTFLLVQGRSEREWELILSEWREPCLIQRDD</sequence>
<dbReference type="Gene3D" id="3.30.420.10">
    <property type="entry name" value="Ribonuclease H-like superfamily/Ribonuclease H"/>
    <property type="match status" value="1"/>
</dbReference>
<name>A0A8J3INP5_9CHLR</name>